<proteinExistence type="predicted"/>
<sequence length="142" mass="16511">MLLSNGIFVNGGKMWFWLNKNGEHCEMISAVECMTPIRSASSEYAPYGRPKSRFAYPLEVEGIEFQPLEKGEYQVLKDEEVDTQTISDSDTYWEQRLAESYGVVISCKKWEEMSYDISKNVFARKRVELAVFIRIKIRRSGF</sequence>
<accession>A0ACB8YXJ8</accession>
<gene>
    <name evidence="1" type="ORF">L2E82_48221</name>
</gene>
<dbReference type="Proteomes" id="UP001055811">
    <property type="component" value="Linkage Group LG09"/>
</dbReference>
<evidence type="ECO:0000313" key="1">
    <source>
        <dbReference type="EMBL" id="KAI3690242.1"/>
    </source>
</evidence>
<protein>
    <submittedName>
        <fullName evidence="1">Uncharacterized protein</fullName>
    </submittedName>
</protein>
<name>A0ACB8YXJ8_CICIN</name>
<evidence type="ECO:0000313" key="2">
    <source>
        <dbReference type="Proteomes" id="UP001055811"/>
    </source>
</evidence>
<comment type="caution">
    <text evidence="1">The sequence shown here is derived from an EMBL/GenBank/DDBJ whole genome shotgun (WGS) entry which is preliminary data.</text>
</comment>
<keyword evidence="2" id="KW-1185">Reference proteome</keyword>
<reference evidence="2" key="1">
    <citation type="journal article" date="2022" name="Mol. Ecol. Resour.">
        <title>The genomes of chicory, endive, great burdock and yacon provide insights into Asteraceae palaeo-polyploidization history and plant inulin production.</title>
        <authorList>
            <person name="Fan W."/>
            <person name="Wang S."/>
            <person name="Wang H."/>
            <person name="Wang A."/>
            <person name="Jiang F."/>
            <person name="Liu H."/>
            <person name="Zhao H."/>
            <person name="Xu D."/>
            <person name="Zhang Y."/>
        </authorList>
    </citation>
    <scope>NUCLEOTIDE SEQUENCE [LARGE SCALE GENOMIC DNA]</scope>
    <source>
        <strain evidence="2">cv. Punajuju</strain>
    </source>
</reference>
<dbReference type="EMBL" id="CM042017">
    <property type="protein sequence ID" value="KAI3690242.1"/>
    <property type="molecule type" value="Genomic_DNA"/>
</dbReference>
<reference evidence="1 2" key="2">
    <citation type="journal article" date="2022" name="Mol. Ecol. Resour.">
        <title>The genomes of chicory, endive, great burdock and yacon provide insights into Asteraceae paleo-polyploidization history and plant inulin production.</title>
        <authorList>
            <person name="Fan W."/>
            <person name="Wang S."/>
            <person name="Wang H."/>
            <person name="Wang A."/>
            <person name="Jiang F."/>
            <person name="Liu H."/>
            <person name="Zhao H."/>
            <person name="Xu D."/>
            <person name="Zhang Y."/>
        </authorList>
    </citation>
    <scope>NUCLEOTIDE SEQUENCE [LARGE SCALE GENOMIC DNA]</scope>
    <source>
        <strain evidence="2">cv. Punajuju</strain>
        <tissue evidence="1">Leaves</tissue>
    </source>
</reference>
<organism evidence="1 2">
    <name type="scientific">Cichorium intybus</name>
    <name type="common">Chicory</name>
    <dbReference type="NCBI Taxonomy" id="13427"/>
    <lineage>
        <taxon>Eukaryota</taxon>
        <taxon>Viridiplantae</taxon>
        <taxon>Streptophyta</taxon>
        <taxon>Embryophyta</taxon>
        <taxon>Tracheophyta</taxon>
        <taxon>Spermatophyta</taxon>
        <taxon>Magnoliopsida</taxon>
        <taxon>eudicotyledons</taxon>
        <taxon>Gunneridae</taxon>
        <taxon>Pentapetalae</taxon>
        <taxon>asterids</taxon>
        <taxon>campanulids</taxon>
        <taxon>Asterales</taxon>
        <taxon>Asteraceae</taxon>
        <taxon>Cichorioideae</taxon>
        <taxon>Cichorieae</taxon>
        <taxon>Cichoriinae</taxon>
        <taxon>Cichorium</taxon>
    </lineage>
</organism>